<dbReference type="SUPFAM" id="SSF53383">
    <property type="entry name" value="PLP-dependent transferases"/>
    <property type="match status" value="1"/>
</dbReference>
<keyword evidence="5 7" id="KW-0456">Lyase</keyword>
<dbReference type="InterPro" id="IPR015422">
    <property type="entry name" value="PyrdxlP-dep_Trfase_small"/>
</dbReference>
<dbReference type="InterPro" id="IPR015424">
    <property type="entry name" value="PyrdxlP-dep_Trfase"/>
</dbReference>
<dbReference type="PANTHER" id="PTHR11999:SF70">
    <property type="entry name" value="MIP05841P"/>
    <property type="match status" value="1"/>
</dbReference>
<dbReference type="PATRIC" id="fig|229921.5.peg.277"/>
<dbReference type="InterPro" id="IPR010977">
    <property type="entry name" value="Aromatic_deC"/>
</dbReference>
<dbReference type="Pfam" id="PF00282">
    <property type="entry name" value="Pyridoxal_deC"/>
    <property type="match status" value="1"/>
</dbReference>
<evidence type="ECO:0000256" key="6">
    <source>
        <dbReference type="PIRSR" id="PIRSR602129-50"/>
    </source>
</evidence>
<accession>A0A0P6X8I6</accession>
<evidence type="ECO:0000256" key="5">
    <source>
        <dbReference type="ARBA" id="ARBA00023239"/>
    </source>
</evidence>
<dbReference type="AlphaFoldDB" id="A0A0P6X8I6"/>
<evidence type="ECO:0000256" key="1">
    <source>
        <dbReference type="ARBA" id="ARBA00001933"/>
    </source>
</evidence>
<reference evidence="8 9" key="1">
    <citation type="submission" date="2015-07" db="EMBL/GenBank/DDBJ databases">
        <title>Genome sequence of Levilinea saccharolytica DSM 16555.</title>
        <authorList>
            <person name="Hemp J."/>
            <person name="Ward L.M."/>
            <person name="Pace L.A."/>
            <person name="Fischer W.W."/>
        </authorList>
    </citation>
    <scope>NUCLEOTIDE SEQUENCE [LARGE SCALE GENOMIC DNA]</scope>
    <source>
        <strain evidence="8 9">KIBI-1</strain>
    </source>
</reference>
<comment type="caution">
    <text evidence="8">The sequence shown here is derived from an EMBL/GenBank/DDBJ whole genome shotgun (WGS) entry which is preliminary data.</text>
</comment>
<comment type="cofactor">
    <cofactor evidence="1 6 7">
        <name>pyridoxal 5'-phosphate</name>
        <dbReference type="ChEBI" id="CHEBI:597326"/>
    </cofactor>
</comment>
<dbReference type="STRING" id="229921.ADN01_18185"/>
<sequence>MDAVLAETLAEAARFLAQIEARPAGVCAPRLEAAQLPEEGLGALGSLEEFKARFAPWLSGSAGPRYYGLVTGGVTPAALAGDWLVSVYDQNTVGSDESIAPQIELETIGLLRQLFGLPDEFSGAFVTGATMANFVGLALGRQWAGHQLGVDCAAQGLWGLEPLRVFSACPHSSVYKALAMLGMGREALTLTPCLPGREAADVGRLEEHLKRQEGRPCVVVANAGTVNTVDFDDLRAAAALRARYPFWLHVDAAFGGFAACSPRYAPLVEGLEAADSITIDAHKFLNVPYDAAMQFTRRTDLQAEVFQNAAAYLDAQVRADQYIHLTPENSRRLRALPSWFTLTAYGKQGYAEMVERLCALAQWLGAQIEGAREFHLLAPVRLNGVCFALADGAGCVPMEGVRRYLRGLQADGGVYLTPTVYAGVPAVRASLTNWRITQKDVEQAWEAMLRGAQR</sequence>
<dbReference type="GO" id="GO:0004058">
    <property type="term" value="F:aromatic-L-amino-acid decarboxylase activity"/>
    <property type="evidence" value="ECO:0007669"/>
    <property type="project" value="UniProtKB-ARBA"/>
</dbReference>
<dbReference type="PRINTS" id="PR00800">
    <property type="entry name" value="YHDCRBOXLASE"/>
</dbReference>
<dbReference type="GO" id="GO:0030170">
    <property type="term" value="F:pyridoxal phosphate binding"/>
    <property type="evidence" value="ECO:0007669"/>
    <property type="project" value="InterPro"/>
</dbReference>
<dbReference type="PANTHER" id="PTHR11999">
    <property type="entry name" value="GROUP II PYRIDOXAL-5-PHOSPHATE DECARBOXYLASE"/>
    <property type="match status" value="1"/>
</dbReference>
<dbReference type="GO" id="GO:0019752">
    <property type="term" value="P:carboxylic acid metabolic process"/>
    <property type="evidence" value="ECO:0007669"/>
    <property type="project" value="InterPro"/>
</dbReference>
<evidence type="ECO:0000256" key="7">
    <source>
        <dbReference type="RuleBase" id="RU000382"/>
    </source>
</evidence>
<evidence type="ECO:0008006" key="10">
    <source>
        <dbReference type="Google" id="ProtNLM"/>
    </source>
</evidence>
<dbReference type="Gene3D" id="3.90.1150.10">
    <property type="entry name" value="Aspartate Aminotransferase, domain 1"/>
    <property type="match status" value="1"/>
</dbReference>
<dbReference type="InterPro" id="IPR015421">
    <property type="entry name" value="PyrdxlP-dep_Trfase_major"/>
</dbReference>
<keyword evidence="3" id="KW-0210">Decarboxylase</keyword>
<protein>
    <recommendedName>
        <fullName evidence="10">Pyridoxal-dependent decarboxylase</fullName>
    </recommendedName>
</protein>
<comment type="similarity">
    <text evidence="2 7">Belongs to the group II decarboxylase family.</text>
</comment>
<evidence type="ECO:0000256" key="3">
    <source>
        <dbReference type="ARBA" id="ARBA00022793"/>
    </source>
</evidence>
<dbReference type="Proteomes" id="UP000050501">
    <property type="component" value="Unassembled WGS sequence"/>
</dbReference>
<evidence type="ECO:0000256" key="2">
    <source>
        <dbReference type="ARBA" id="ARBA00009533"/>
    </source>
</evidence>
<keyword evidence="9" id="KW-1185">Reference proteome</keyword>
<organism evidence="8 9">
    <name type="scientific">Levilinea saccharolytica</name>
    <dbReference type="NCBI Taxonomy" id="229921"/>
    <lineage>
        <taxon>Bacteria</taxon>
        <taxon>Bacillati</taxon>
        <taxon>Chloroflexota</taxon>
        <taxon>Anaerolineae</taxon>
        <taxon>Anaerolineales</taxon>
        <taxon>Anaerolineaceae</taxon>
        <taxon>Levilinea</taxon>
    </lineage>
</organism>
<proteinExistence type="inferred from homology"/>
<name>A0A0P6X8I6_9CHLR</name>
<feature type="modified residue" description="N6-(pyridoxal phosphate)lysine" evidence="6">
    <location>
        <position position="283"/>
    </location>
</feature>
<evidence type="ECO:0000256" key="4">
    <source>
        <dbReference type="ARBA" id="ARBA00022898"/>
    </source>
</evidence>
<dbReference type="InterPro" id="IPR002129">
    <property type="entry name" value="PyrdxlP-dep_de-COase"/>
</dbReference>
<keyword evidence="4 6" id="KW-0663">Pyridoxal phosphate</keyword>
<dbReference type="PROSITE" id="PS00392">
    <property type="entry name" value="DDC_GAD_HDC_YDC"/>
    <property type="match status" value="1"/>
</dbReference>
<dbReference type="GO" id="GO:0006520">
    <property type="term" value="P:amino acid metabolic process"/>
    <property type="evidence" value="ECO:0007669"/>
    <property type="project" value="InterPro"/>
</dbReference>
<evidence type="ECO:0000313" key="8">
    <source>
        <dbReference type="EMBL" id="KPL75747.1"/>
    </source>
</evidence>
<dbReference type="Gene3D" id="3.40.640.10">
    <property type="entry name" value="Type I PLP-dependent aspartate aminotransferase-like (Major domain)"/>
    <property type="match status" value="1"/>
</dbReference>
<evidence type="ECO:0000313" key="9">
    <source>
        <dbReference type="Proteomes" id="UP000050501"/>
    </source>
</evidence>
<gene>
    <name evidence="8" type="ORF">ADN01_18185</name>
</gene>
<dbReference type="InterPro" id="IPR021115">
    <property type="entry name" value="Pyridoxal-P_BS"/>
</dbReference>
<dbReference type="EMBL" id="LGCM01000065">
    <property type="protein sequence ID" value="KPL75747.1"/>
    <property type="molecule type" value="Genomic_DNA"/>
</dbReference>